<dbReference type="EMBL" id="GBRH01280376">
    <property type="protein sequence ID" value="JAD17519.1"/>
    <property type="molecule type" value="Transcribed_RNA"/>
</dbReference>
<dbReference type="AlphaFoldDB" id="A0A0A8XU62"/>
<evidence type="ECO:0000313" key="1">
    <source>
        <dbReference type="EMBL" id="JAD17519.1"/>
    </source>
</evidence>
<reference evidence="1" key="1">
    <citation type="submission" date="2014-09" db="EMBL/GenBank/DDBJ databases">
        <authorList>
            <person name="Magalhaes I.L.F."/>
            <person name="Oliveira U."/>
            <person name="Santos F.R."/>
            <person name="Vidigal T.H.D.A."/>
            <person name="Brescovit A.D."/>
            <person name="Santos A.J."/>
        </authorList>
    </citation>
    <scope>NUCLEOTIDE SEQUENCE</scope>
    <source>
        <tissue evidence="1">Shoot tissue taken approximately 20 cm above the soil surface</tissue>
    </source>
</reference>
<reference evidence="1" key="2">
    <citation type="journal article" date="2015" name="Data Brief">
        <title>Shoot transcriptome of the giant reed, Arundo donax.</title>
        <authorList>
            <person name="Barrero R.A."/>
            <person name="Guerrero F.D."/>
            <person name="Moolhuijzen P."/>
            <person name="Goolsby J.A."/>
            <person name="Tidwell J."/>
            <person name="Bellgard S.E."/>
            <person name="Bellgard M.I."/>
        </authorList>
    </citation>
    <scope>NUCLEOTIDE SEQUENCE</scope>
    <source>
        <tissue evidence="1">Shoot tissue taken approximately 20 cm above the soil surface</tissue>
    </source>
</reference>
<name>A0A0A8XU62_ARUDO</name>
<proteinExistence type="predicted"/>
<organism evidence="1">
    <name type="scientific">Arundo donax</name>
    <name type="common">Giant reed</name>
    <name type="synonym">Donax arundinaceus</name>
    <dbReference type="NCBI Taxonomy" id="35708"/>
    <lineage>
        <taxon>Eukaryota</taxon>
        <taxon>Viridiplantae</taxon>
        <taxon>Streptophyta</taxon>
        <taxon>Embryophyta</taxon>
        <taxon>Tracheophyta</taxon>
        <taxon>Spermatophyta</taxon>
        <taxon>Magnoliopsida</taxon>
        <taxon>Liliopsida</taxon>
        <taxon>Poales</taxon>
        <taxon>Poaceae</taxon>
        <taxon>PACMAD clade</taxon>
        <taxon>Arundinoideae</taxon>
        <taxon>Arundineae</taxon>
        <taxon>Arundo</taxon>
    </lineage>
</organism>
<protein>
    <submittedName>
        <fullName evidence="1">Uncharacterized protein</fullName>
    </submittedName>
</protein>
<sequence>MQQAKSAHQTILPIVSLIRISN</sequence>
<accession>A0A0A8XU62</accession>